<dbReference type="PANTHER" id="PTHR33692:SF1">
    <property type="entry name" value="RIBOSOME MATURATION FACTOR RIMM"/>
    <property type="match status" value="1"/>
</dbReference>
<dbReference type="EMBL" id="CAFBPN010000050">
    <property type="protein sequence ID" value="CAB5023127.1"/>
    <property type="molecule type" value="Genomic_DNA"/>
</dbReference>
<dbReference type="GO" id="GO:0005840">
    <property type="term" value="C:ribosome"/>
    <property type="evidence" value="ECO:0007669"/>
    <property type="project" value="InterPro"/>
</dbReference>
<feature type="domain" description="RimM N-terminal" evidence="5">
    <location>
        <begin position="12"/>
        <end position="85"/>
    </location>
</feature>
<gene>
    <name evidence="6" type="ORF">UFOPK4098_00977</name>
    <name evidence="7" type="ORF">UFOPK4347_01865</name>
</gene>
<dbReference type="InterPro" id="IPR011961">
    <property type="entry name" value="RimM"/>
</dbReference>
<dbReference type="EMBL" id="CAFBQU010000121">
    <property type="protein sequence ID" value="CAB5068610.1"/>
    <property type="molecule type" value="Genomic_DNA"/>
</dbReference>
<evidence type="ECO:0000313" key="7">
    <source>
        <dbReference type="EMBL" id="CAB5068610.1"/>
    </source>
</evidence>
<evidence type="ECO:0000259" key="5">
    <source>
        <dbReference type="Pfam" id="PF01782"/>
    </source>
</evidence>
<evidence type="ECO:0000256" key="3">
    <source>
        <dbReference type="ARBA" id="ARBA00022552"/>
    </source>
</evidence>
<accession>A0A6J7QZD5</accession>
<keyword evidence="1" id="KW-0963">Cytoplasm</keyword>
<evidence type="ECO:0000256" key="1">
    <source>
        <dbReference type="ARBA" id="ARBA00022490"/>
    </source>
</evidence>
<dbReference type="InterPro" id="IPR009000">
    <property type="entry name" value="Transl_B-barrel_sf"/>
</dbReference>
<organism evidence="6">
    <name type="scientific">freshwater metagenome</name>
    <dbReference type="NCBI Taxonomy" id="449393"/>
    <lineage>
        <taxon>unclassified sequences</taxon>
        <taxon>metagenomes</taxon>
        <taxon>ecological metagenomes</taxon>
    </lineage>
</organism>
<proteinExistence type="inferred from homology"/>
<dbReference type="Pfam" id="PF01782">
    <property type="entry name" value="RimM"/>
    <property type="match status" value="1"/>
</dbReference>
<keyword evidence="2" id="KW-0690">Ribosome biogenesis</keyword>
<dbReference type="HAMAP" id="MF_00014">
    <property type="entry name" value="Ribosome_mat_RimM"/>
    <property type="match status" value="1"/>
</dbReference>
<dbReference type="GO" id="GO:0043022">
    <property type="term" value="F:ribosome binding"/>
    <property type="evidence" value="ECO:0007669"/>
    <property type="project" value="InterPro"/>
</dbReference>
<evidence type="ECO:0000256" key="2">
    <source>
        <dbReference type="ARBA" id="ARBA00022517"/>
    </source>
</evidence>
<keyword evidence="4" id="KW-0143">Chaperone</keyword>
<dbReference type="PANTHER" id="PTHR33692">
    <property type="entry name" value="RIBOSOME MATURATION FACTOR RIMM"/>
    <property type="match status" value="1"/>
</dbReference>
<evidence type="ECO:0000313" key="6">
    <source>
        <dbReference type="EMBL" id="CAB5023127.1"/>
    </source>
</evidence>
<dbReference type="Gene3D" id="2.30.30.240">
    <property type="entry name" value="PRC-barrel domain"/>
    <property type="match status" value="1"/>
</dbReference>
<keyword evidence="3" id="KW-0698">rRNA processing</keyword>
<dbReference type="Gene3D" id="2.40.30.60">
    <property type="entry name" value="RimM"/>
    <property type="match status" value="1"/>
</dbReference>
<dbReference type="GO" id="GO:0006364">
    <property type="term" value="P:rRNA processing"/>
    <property type="evidence" value="ECO:0007669"/>
    <property type="project" value="UniProtKB-KW"/>
</dbReference>
<sequence length="167" mass="18319">MNENTPQNLLEIGRVGRSHGVKGEMYISLTSDRVERQQQGITIYISGSAYVVQAIRPSNDRWLVFLEGIHSPEAAAALTNQLIFAEPIDDDDALWVHELVGSRVVGIDGTNYGTCTAVLDNPAHPIIETDLDVLVPLPFVVEYLNGEVRVNPPLGLLELGDDEEVTQ</sequence>
<dbReference type="InterPro" id="IPR002676">
    <property type="entry name" value="RimM_N"/>
</dbReference>
<dbReference type="InterPro" id="IPR036976">
    <property type="entry name" value="RimM_N_sf"/>
</dbReference>
<evidence type="ECO:0000256" key="4">
    <source>
        <dbReference type="ARBA" id="ARBA00023186"/>
    </source>
</evidence>
<dbReference type="SUPFAM" id="SSF50447">
    <property type="entry name" value="Translation proteins"/>
    <property type="match status" value="1"/>
</dbReference>
<dbReference type="AlphaFoldDB" id="A0A6J7QZD5"/>
<protein>
    <submittedName>
        <fullName evidence="6">Unannotated protein</fullName>
    </submittedName>
</protein>
<name>A0A6J7QZD5_9ZZZZ</name>
<reference evidence="6" key="1">
    <citation type="submission" date="2020-05" db="EMBL/GenBank/DDBJ databases">
        <authorList>
            <person name="Chiriac C."/>
            <person name="Salcher M."/>
            <person name="Ghai R."/>
            <person name="Kavagutti S V."/>
        </authorList>
    </citation>
    <scope>NUCLEOTIDE SEQUENCE</scope>
</reference>